<feature type="compositionally biased region" description="Acidic residues" evidence="8">
    <location>
        <begin position="769"/>
        <end position="780"/>
    </location>
</feature>
<evidence type="ECO:0000256" key="3">
    <source>
        <dbReference type="ARBA" id="ARBA00022729"/>
    </source>
</evidence>
<evidence type="ECO:0000256" key="5">
    <source>
        <dbReference type="ARBA" id="ARBA00023136"/>
    </source>
</evidence>
<feature type="domain" description="EGF-like" evidence="11">
    <location>
        <begin position="468"/>
        <end position="501"/>
    </location>
</feature>
<feature type="signal peptide" evidence="10">
    <location>
        <begin position="1"/>
        <end position="26"/>
    </location>
</feature>
<gene>
    <name evidence="13" type="ORF">V1264_022920</name>
</gene>
<dbReference type="PANTHER" id="PTHR24365:SF541">
    <property type="entry name" value="PROTEIN TOLL-RELATED"/>
    <property type="match status" value="1"/>
</dbReference>
<feature type="compositionally biased region" description="Basic and acidic residues" evidence="8">
    <location>
        <begin position="802"/>
        <end position="813"/>
    </location>
</feature>
<comment type="caution">
    <text evidence="13">The sequence shown here is derived from an EMBL/GenBank/DDBJ whole genome shotgun (WGS) entry which is preliminary data.</text>
</comment>
<feature type="compositionally biased region" description="Polar residues" evidence="8">
    <location>
        <begin position="45"/>
        <end position="59"/>
    </location>
</feature>
<dbReference type="GO" id="GO:0007165">
    <property type="term" value="P:signal transduction"/>
    <property type="evidence" value="ECO:0007669"/>
    <property type="project" value="InterPro"/>
</dbReference>
<feature type="compositionally biased region" description="Polar residues" evidence="8">
    <location>
        <begin position="262"/>
        <end position="271"/>
    </location>
</feature>
<dbReference type="SMART" id="SM00255">
    <property type="entry name" value="TIR"/>
    <property type="match status" value="1"/>
</dbReference>
<dbReference type="PRINTS" id="PR01537">
    <property type="entry name" value="INTRLKN1R1F"/>
</dbReference>
<dbReference type="CDD" id="cd00054">
    <property type="entry name" value="EGF_CA"/>
    <property type="match status" value="1"/>
</dbReference>
<keyword evidence="3 10" id="KW-0732">Signal</keyword>
<dbReference type="PROSITE" id="PS00022">
    <property type="entry name" value="EGF_1"/>
    <property type="match status" value="2"/>
</dbReference>
<feature type="disulfide bond" evidence="7">
    <location>
        <begin position="457"/>
        <end position="466"/>
    </location>
</feature>
<name>A0AAN9B784_9CAEN</name>
<sequence length="888" mass="96183">MLGSRLIAAVLVAQLAFLQLVHITDGTDTGGLPPAQFTGLDNAPNLGSNPGQQLEQTANKGDDENRMSSSLPRLTRLSFSDLQHASSNSYTSRCCDIVPELCTPAGRCALNVSDCVSFCICARSPGLHWCPGELQRLREVLKQRREHGTLDGATPVPSDGGPGITDGDAAAGSETGLTEGGGLQLGGDGSLGLMDGGVALPGGGTDRDSDSPPQSFPTNPQSSSDSQHHLPHLGLAMGSLSLDDLNLGGGASSVKPGMTLGSLNLGHSDSGPSDDAARASPAQLASALASLGSLGPGDVTGDSSDALSGDSHQRIPPVFPMMNSGGSGLGGRNDTQDNTDQSDKQGGSSLTASGNHRNSSRSSSLAKSSEPQPHNIHTNTSNTDSNNNDIREDAIPWWPDDPESCGADCVLNGGRCVFDFNRTYTQVCVHDSVQPCHKLNCVHGTCASRNGSYSCECEVGWTGIFCSKRCEMNCGDHGTCVVMAGEMVCRCQHNYTGVYCDELKPTPSPWPGGDGNDGTVTAWQIAAGCLGVAAALLLILLLAGYITWRYQWLPMRKFVFYFQHYEEDDGKEYDAFVSYRSGSRDEQFVLHELYPQLERHLDFKLCMHFRDFPPGETIADNIIQAIENSRRTILILSPAYIQSEWCRLEYQKAQHEMLKLRHKIIPVMLDDVTHLTSVDRNLQTILDTVTYIRWPGEQDSKSNDKFWKLLQLSMPKRKSDYSRSLSSTGSCSSDRPLTAVSGSCFNNVICSMSDSLYPQRSLSITSSFEVEEEEEEEGGEEREMPLQKSKKADSVRSQDSGRYSDRCRTRSCESDNDNSDSGRLRDRASSSESDPDPPCRLGNPSRLSPIISESNHVTSDDHIVEIRQFPGDKVKVTPWVPARFFPNS</sequence>
<dbReference type="PANTHER" id="PTHR24365">
    <property type="entry name" value="TOLL-LIKE RECEPTOR"/>
    <property type="match status" value="1"/>
</dbReference>
<proteinExistence type="predicted"/>
<keyword evidence="6 7" id="KW-1015">Disulfide bond</keyword>
<keyword evidence="7" id="KW-0245">EGF-like domain</keyword>
<dbReference type="SUPFAM" id="SSF52200">
    <property type="entry name" value="Toll/Interleukin receptor TIR domain"/>
    <property type="match status" value="1"/>
</dbReference>
<keyword evidence="5 9" id="KW-0472">Membrane</keyword>
<accession>A0AAN9B784</accession>
<feature type="region of interest" description="Disordered" evidence="8">
    <location>
        <begin position="766"/>
        <end position="852"/>
    </location>
</feature>
<feature type="disulfide bond" evidence="7">
    <location>
        <begin position="470"/>
        <end position="480"/>
    </location>
</feature>
<dbReference type="InterPro" id="IPR001881">
    <property type="entry name" value="EGF-like_Ca-bd_dom"/>
</dbReference>
<dbReference type="SMART" id="SM00179">
    <property type="entry name" value="EGF_CA"/>
    <property type="match status" value="1"/>
</dbReference>
<feature type="compositionally biased region" description="Polar residues" evidence="8">
    <location>
        <begin position="336"/>
        <end position="351"/>
    </location>
</feature>
<feature type="disulfide bond" evidence="7">
    <location>
        <begin position="436"/>
        <end position="446"/>
    </location>
</feature>
<feature type="compositionally biased region" description="Polar residues" evidence="8">
    <location>
        <begin position="211"/>
        <end position="225"/>
    </location>
</feature>
<evidence type="ECO:0000256" key="8">
    <source>
        <dbReference type="SAM" id="MobiDB-lite"/>
    </source>
</evidence>
<dbReference type="GO" id="GO:0038023">
    <property type="term" value="F:signaling receptor activity"/>
    <property type="evidence" value="ECO:0007669"/>
    <property type="project" value="TreeGrafter"/>
</dbReference>
<comment type="caution">
    <text evidence="7">Lacks conserved residue(s) required for the propagation of feature annotation.</text>
</comment>
<feature type="region of interest" description="Disordered" evidence="8">
    <location>
        <begin position="262"/>
        <end position="282"/>
    </location>
</feature>
<protein>
    <submittedName>
        <fullName evidence="13">Uncharacterized protein</fullName>
    </submittedName>
</protein>
<evidence type="ECO:0000313" key="13">
    <source>
        <dbReference type="EMBL" id="KAK7099876.1"/>
    </source>
</evidence>
<feature type="domain" description="EGF-like" evidence="11">
    <location>
        <begin position="432"/>
        <end position="467"/>
    </location>
</feature>
<feature type="disulfide bond" evidence="7">
    <location>
        <begin position="491"/>
        <end position="500"/>
    </location>
</feature>
<feature type="region of interest" description="Disordered" evidence="8">
    <location>
        <begin position="295"/>
        <end position="395"/>
    </location>
</feature>
<feature type="region of interest" description="Disordered" evidence="8">
    <location>
        <begin position="148"/>
        <end position="231"/>
    </location>
</feature>
<dbReference type="InterPro" id="IPR035897">
    <property type="entry name" value="Toll_tir_struct_dom_sf"/>
</dbReference>
<feature type="compositionally biased region" description="Basic and acidic residues" evidence="8">
    <location>
        <begin position="781"/>
        <end position="796"/>
    </location>
</feature>
<evidence type="ECO:0000256" key="10">
    <source>
        <dbReference type="SAM" id="SignalP"/>
    </source>
</evidence>
<dbReference type="Proteomes" id="UP001374579">
    <property type="component" value="Unassembled WGS sequence"/>
</dbReference>
<evidence type="ECO:0000313" key="14">
    <source>
        <dbReference type="Proteomes" id="UP001374579"/>
    </source>
</evidence>
<dbReference type="GO" id="GO:0005886">
    <property type="term" value="C:plasma membrane"/>
    <property type="evidence" value="ECO:0007669"/>
    <property type="project" value="TreeGrafter"/>
</dbReference>
<reference evidence="13 14" key="1">
    <citation type="submission" date="2024-02" db="EMBL/GenBank/DDBJ databases">
        <title>Chromosome-scale genome assembly of the rough periwinkle Littorina saxatilis.</title>
        <authorList>
            <person name="De Jode A."/>
            <person name="Faria R."/>
            <person name="Formenti G."/>
            <person name="Sims Y."/>
            <person name="Smith T.P."/>
            <person name="Tracey A."/>
            <person name="Wood J.M.D."/>
            <person name="Zagrodzka Z.B."/>
            <person name="Johannesson K."/>
            <person name="Butlin R.K."/>
            <person name="Leder E.H."/>
        </authorList>
    </citation>
    <scope>NUCLEOTIDE SEQUENCE [LARGE SCALE GENOMIC DNA]</scope>
    <source>
        <strain evidence="13">Snail1</strain>
        <tissue evidence="13">Muscle</tissue>
    </source>
</reference>
<organism evidence="13 14">
    <name type="scientific">Littorina saxatilis</name>
    <dbReference type="NCBI Taxonomy" id="31220"/>
    <lineage>
        <taxon>Eukaryota</taxon>
        <taxon>Metazoa</taxon>
        <taxon>Spiralia</taxon>
        <taxon>Lophotrochozoa</taxon>
        <taxon>Mollusca</taxon>
        <taxon>Gastropoda</taxon>
        <taxon>Caenogastropoda</taxon>
        <taxon>Littorinimorpha</taxon>
        <taxon>Littorinoidea</taxon>
        <taxon>Littorinidae</taxon>
        <taxon>Littorina</taxon>
    </lineage>
</organism>
<feature type="transmembrane region" description="Helical" evidence="9">
    <location>
        <begin position="525"/>
        <end position="548"/>
    </location>
</feature>
<evidence type="ECO:0000256" key="1">
    <source>
        <dbReference type="ARBA" id="ARBA00004370"/>
    </source>
</evidence>
<evidence type="ECO:0000256" key="2">
    <source>
        <dbReference type="ARBA" id="ARBA00022692"/>
    </source>
</evidence>
<dbReference type="PROSITE" id="PS50026">
    <property type="entry name" value="EGF_3"/>
    <property type="match status" value="2"/>
</dbReference>
<dbReference type="AlphaFoldDB" id="A0AAN9B784"/>
<evidence type="ECO:0000256" key="9">
    <source>
        <dbReference type="SAM" id="Phobius"/>
    </source>
</evidence>
<dbReference type="Gene3D" id="2.10.25.10">
    <property type="entry name" value="Laminin"/>
    <property type="match status" value="2"/>
</dbReference>
<feature type="domain" description="TIR" evidence="12">
    <location>
        <begin position="571"/>
        <end position="714"/>
    </location>
</feature>
<evidence type="ECO:0000256" key="6">
    <source>
        <dbReference type="ARBA" id="ARBA00023157"/>
    </source>
</evidence>
<keyword evidence="2 9" id="KW-0812">Transmembrane</keyword>
<keyword evidence="4 9" id="KW-1133">Transmembrane helix</keyword>
<evidence type="ECO:0000256" key="4">
    <source>
        <dbReference type="ARBA" id="ARBA00022989"/>
    </source>
</evidence>
<feature type="compositionally biased region" description="Gly residues" evidence="8">
    <location>
        <begin position="178"/>
        <end position="190"/>
    </location>
</feature>
<dbReference type="InterPro" id="IPR000157">
    <property type="entry name" value="TIR_dom"/>
</dbReference>
<dbReference type="GO" id="GO:0005509">
    <property type="term" value="F:calcium ion binding"/>
    <property type="evidence" value="ECO:0007669"/>
    <property type="project" value="InterPro"/>
</dbReference>
<dbReference type="EMBL" id="JBAMIC010000011">
    <property type="protein sequence ID" value="KAK7099876.1"/>
    <property type="molecule type" value="Genomic_DNA"/>
</dbReference>
<evidence type="ECO:0000256" key="7">
    <source>
        <dbReference type="PROSITE-ProRule" id="PRU00076"/>
    </source>
</evidence>
<dbReference type="Pfam" id="PF01582">
    <property type="entry name" value="TIR"/>
    <property type="match status" value="1"/>
</dbReference>
<dbReference type="InterPro" id="IPR000742">
    <property type="entry name" value="EGF"/>
</dbReference>
<feature type="region of interest" description="Disordered" evidence="8">
    <location>
        <begin position="32"/>
        <end position="69"/>
    </location>
</feature>
<dbReference type="SMART" id="SM00181">
    <property type="entry name" value="EGF"/>
    <property type="match status" value="2"/>
</dbReference>
<feature type="chain" id="PRO_5042923885" evidence="10">
    <location>
        <begin position="27"/>
        <end position="888"/>
    </location>
</feature>
<evidence type="ECO:0000259" key="12">
    <source>
        <dbReference type="PROSITE" id="PS50104"/>
    </source>
</evidence>
<dbReference type="Gene3D" id="3.40.50.10140">
    <property type="entry name" value="Toll/interleukin-1 receptor homology (TIR) domain"/>
    <property type="match status" value="1"/>
</dbReference>
<comment type="subcellular location">
    <subcellularLocation>
        <location evidence="1">Membrane</location>
    </subcellularLocation>
</comment>
<evidence type="ECO:0000259" key="11">
    <source>
        <dbReference type="PROSITE" id="PS50026"/>
    </source>
</evidence>
<feature type="compositionally biased region" description="Basic and acidic residues" evidence="8">
    <location>
        <begin position="820"/>
        <end position="829"/>
    </location>
</feature>
<keyword evidence="14" id="KW-1185">Reference proteome</keyword>
<dbReference type="PROSITE" id="PS50104">
    <property type="entry name" value="TIR"/>
    <property type="match status" value="1"/>
</dbReference>
<feature type="compositionally biased region" description="Low complexity" evidence="8">
    <location>
        <begin position="352"/>
        <end position="388"/>
    </location>
</feature>